<evidence type="ECO:0000259" key="1">
    <source>
        <dbReference type="Pfam" id="PF08241"/>
    </source>
</evidence>
<dbReference type="EMBL" id="MT142278">
    <property type="protein sequence ID" value="QJA77340.1"/>
    <property type="molecule type" value="Genomic_DNA"/>
</dbReference>
<evidence type="ECO:0000313" key="2">
    <source>
        <dbReference type="EMBL" id="QJA57673.1"/>
    </source>
</evidence>
<dbReference type="InterPro" id="IPR013216">
    <property type="entry name" value="Methyltransf_11"/>
</dbReference>
<proteinExistence type="predicted"/>
<keyword evidence="2" id="KW-0808">Transferase</keyword>
<name>A0A6M3IJW6_9ZZZZ</name>
<reference evidence="2" key="1">
    <citation type="submission" date="2020-03" db="EMBL/GenBank/DDBJ databases">
        <title>The deep terrestrial virosphere.</title>
        <authorList>
            <person name="Holmfeldt K."/>
            <person name="Nilsson E."/>
            <person name="Simone D."/>
            <person name="Lopez-Fernandez M."/>
            <person name="Wu X."/>
            <person name="de Brujin I."/>
            <person name="Lundin D."/>
            <person name="Andersson A."/>
            <person name="Bertilsson S."/>
            <person name="Dopson M."/>
        </authorList>
    </citation>
    <scope>NUCLEOTIDE SEQUENCE</scope>
    <source>
        <strain evidence="3">MM415A01322</strain>
        <strain evidence="2">MM415B01601</strain>
    </source>
</reference>
<dbReference type="EMBL" id="MT141286">
    <property type="protein sequence ID" value="QJA57673.1"/>
    <property type="molecule type" value="Genomic_DNA"/>
</dbReference>
<organism evidence="2">
    <name type="scientific">viral metagenome</name>
    <dbReference type="NCBI Taxonomy" id="1070528"/>
    <lineage>
        <taxon>unclassified sequences</taxon>
        <taxon>metagenomes</taxon>
        <taxon>organismal metagenomes</taxon>
    </lineage>
</organism>
<protein>
    <submittedName>
        <fullName evidence="2">Putative methyltransferase</fullName>
    </submittedName>
</protein>
<dbReference type="Gene3D" id="3.40.50.150">
    <property type="entry name" value="Vaccinia Virus protein VP39"/>
    <property type="match status" value="1"/>
</dbReference>
<dbReference type="SUPFAM" id="SSF53335">
    <property type="entry name" value="S-adenosyl-L-methionine-dependent methyltransferases"/>
    <property type="match status" value="1"/>
</dbReference>
<gene>
    <name evidence="3" type="ORF">MM415A01322_0005</name>
    <name evidence="2" type="ORF">MM415B01601_0015</name>
</gene>
<dbReference type="Pfam" id="PF08241">
    <property type="entry name" value="Methyltransf_11"/>
    <property type="match status" value="1"/>
</dbReference>
<dbReference type="GO" id="GO:0032259">
    <property type="term" value="P:methylation"/>
    <property type="evidence" value="ECO:0007669"/>
    <property type="project" value="UniProtKB-KW"/>
</dbReference>
<feature type="domain" description="Methyltransferase type 11" evidence="1">
    <location>
        <begin position="28"/>
        <end position="78"/>
    </location>
</feature>
<keyword evidence="2" id="KW-0489">Methyltransferase</keyword>
<accession>A0A6M3IJW6</accession>
<sequence>MVKLNLGCGLHYHPERINCDLYEEKVDVRLDVVKLPFKTGCADEILASQLLEHLSIEEVDKALVEWNRVLKMGGVLYIGVPDIERTLALSEGLKWMGPRRWRSIAMFIYGSQTREGHFHKSCFTPEYLTEILADNGFRVEAVSYDTPPRPSPWFGVRAVKYA</sequence>
<dbReference type="GO" id="GO:0008757">
    <property type="term" value="F:S-adenosylmethionine-dependent methyltransferase activity"/>
    <property type="evidence" value="ECO:0007669"/>
    <property type="project" value="InterPro"/>
</dbReference>
<dbReference type="AlphaFoldDB" id="A0A6M3IJW6"/>
<dbReference type="InterPro" id="IPR029063">
    <property type="entry name" value="SAM-dependent_MTases_sf"/>
</dbReference>
<evidence type="ECO:0000313" key="3">
    <source>
        <dbReference type="EMBL" id="QJA77340.1"/>
    </source>
</evidence>